<accession>A0A6L8K7E8</accession>
<protein>
    <submittedName>
        <fullName evidence="1">Uncharacterized protein</fullName>
    </submittedName>
</protein>
<dbReference type="EMBL" id="WWCN01000003">
    <property type="protein sequence ID" value="MYM22148.1"/>
    <property type="molecule type" value="Genomic_DNA"/>
</dbReference>
<dbReference type="Proteomes" id="UP000479335">
    <property type="component" value="Unassembled WGS sequence"/>
</dbReference>
<sequence>MQRLVNPTAVEVRFLEKQRGALKYDIWTGYASKAGFEFALKSMPIAQLLILLEADPEIMSYTLNQLVARKKSELVKSEDPDAICICENSSIIWYFLSNEFFSNSKRKSCKNFQIPDGVTSRIITYEYLDKKATLLKNWRRGLCYLKSALNYDLSPYIKDIKSLLAEKGELSLESIFSLLQSKDQSLLIASVFLLSQKREVLTDMDFNELGFGTLVQGRLS</sequence>
<gene>
    <name evidence="1" type="ORF">GTP46_05760</name>
</gene>
<reference evidence="1 2" key="1">
    <citation type="submission" date="2019-12" db="EMBL/GenBank/DDBJ databases">
        <title>Novel species isolated from a subtropical stream in China.</title>
        <authorList>
            <person name="Lu H."/>
        </authorList>
    </citation>
    <scope>NUCLEOTIDE SEQUENCE [LARGE SCALE GENOMIC DNA]</scope>
    <source>
        <strain evidence="1 2">FT135W</strain>
    </source>
</reference>
<dbReference type="RefSeq" id="WP_161005664.1">
    <property type="nucleotide sequence ID" value="NZ_WWCN01000003.1"/>
</dbReference>
<keyword evidence="2" id="KW-1185">Reference proteome</keyword>
<evidence type="ECO:0000313" key="2">
    <source>
        <dbReference type="Proteomes" id="UP000479335"/>
    </source>
</evidence>
<name>A0A6L8K7E8_9BURK</name>
<comment type="caution">
    <text evidence="1">The sequence shown here is derived from an EMBL/GenBank/DDBJ whole genome shotgun (WGS) entry which is preliminary data.</text>
</comment>
<organism evidence="1 2">
    <name type="scientific">Duganella flavida</name>
    <dbReference type="NCBI Taxonomy" id="2692175"/>
    <lineage>
        <taxon>Bacteria</taxon>
        <taxon>Pseudomonadati</taxon>
        <taxon>Pseudomonadota</taxon>
        <taxon>Betaproteobacteria</taxon>
        <taxon>Burkholderiales</taxon>
        <taxon>Oxalobacteraceae</taxon>
        <taxon>Telluria group</taxon>
        <taxon>Duganella</taxon>
    </lineage>
</organism>
<dbReference type="AlphaFoldDB" id="A0A6L8K7E8"/>
<evidence type="ECO:0000313" key="1">
    <source>
        <dbReference type="EMBL" id="MYM22148.1"/>
    </source>
</evidence>
<proteinExistence type="predicted"/>